<name>A0A6S6TLP2_9GAMM</name>
<organism evidence="3">
    <name type="scientific">uncultured Thiotrichaceae bacterium</name>
    <dbReference type="NCBI Taxonomy" id="298394"/>
    <lineage>
        <taxon>Bacteria</taxon>
        <taxon>Pseudomonadati</taxon>
        <taxon>Pseudomonadota</taxon>
        <taxon>Gammaproteobacteria</taxon>
        <taxon>Thiotrichales</taxon>
        <taxon>Thiotrichaceae</taxon>
        <taxon>environmental samples</taxon>
    </lineage>
</organism>
<evidence type="ECO:0000313" key="3">
    <source>
        <dbReference type="EMBL" id="CAA6821782.1"/>
    </source>
</evidence>
<gene>
    <name evidence="3" type="ORF">HELGO_WM20248</name>
</gene>
<dbReference type="Pfam" id="PF12727">
    <property type="entry name" value="PBP_like"/>
    <property type="match status" value="1"/>
</dbReference>
<feature type="domain" description="Helix-turn-helix" evidence="2">
    <location>
        <begin position="14"/>
        <end position="60"/>
    </location>
</feature>
<evidence type="ECO:0000259" key="1">
    <source>
        <dbReference type="Pfam" id="PF12727"/>
    </source>
</evidence>
<reference evidence="3" key="1">
    <citation type="submission" date="2020-01" db="EMBL/GenBank/DDBJ databases">
        <authorList>
            <person name="Meier V. D."/>
            <person name="Meier V D."/>
        </authorList>
    </citation>
    <scope>NUCLEOTIDE SEQUENCE</scope>
    <source>
        <strain evidence="3">HLG_WM_MAG_07</strain>
    </source>
</reference>
<proteinExistence type="predicted"/>
<keyword evidence="3" id="KW-0238">DNA-binding</keyword>
<dbReference type="InterPro" id="IPR041657">
    <property type="entry name" value="HTH_17"/>
</dbReference>
<dbReference type="AlphaFoldDB" id="A0A6S6TLP2"/>
<dbReference type="EMBL" id="CACVAY010000106">
    <property type="protein sequence ID" value="CAA6821782.1"/>
    <property type="molecule type" value="Genomic_DNA"/>
</dbReference>
<dbReference type="GO" id="GO:0003677">
    <property type="term" value="F:DNA binding"/>
    <property type="evidence" value="ECO:0007669"/>
    <property type="project" value="UniProtKB-KW"/>
</dbReference>
<evidence type="ECO:0000259" key="2">
    <source>
        <dbReference type="Pfam" id="PF12728"/>
    </source>
</evidence>
<sequence length="306" mass="34604">MKSLDSQPLESIPFLSVKQVASYLQLNEKKIYELANNGTIPATKVTGKWMFPRELINRWMLDSSHSGLLSDRLIIAGSDDPLLYRIVSSFAADVGSKVLVSYSPTGTRLGLDLLQSHRVDVCGVHWGPDNESRMRHPALLQHYSQHKNWVLIRAFKREQGLIVSPPLLKYSTKPEAFFDQQFRWVKRQKGAGAQRFLEEVLYSYGMKTDMLNCETEALSEREAAAAIAMDLADIAPGARSVANEFGQGFISLGWEAFDFAIPRNIWFRHLFQDLIKYLKSMPGQHMAEELTGYDFGGVGELIWGEE</sequence>
<dbReference type="InterPro" id="IPR010093">
    <property type="entry name" value="SinI_DNA-bd"/>
</dbReference>
<dbReference type="InterPro" id="IPR024370">
    <property type="entry name" value="PBP_domain"/>
</dbReference>
<feature type="domain" description="PBP" evidence="1">
    <location>
        <begin position="96"/>
        <end position="279"/>
    </location>
</feature>
<dbReference type="NCBIfam" id="TIGR01764">
    <property type="entry name" value="excise"/>
    <property type="match status" value="1"/>
</dbReference>
<dbReference type="PANTHER" id="PTHR38431:SF1">
    <property type="entry name" value="BLL2305 PROTEIN"/>
    <property type="match status" value="1"/>
</dbReference>
<dbReference type="Pfam" id="PF12728">
    <property type="entry name" value="HTH_17"/>
    <property type="match status" value="1"/>
</dbReference>
<protein>
    <submittedName>
        <fullName evidence="3">DNA-binding protein</fullName>
    </submittedName>
</protein>
<accession>A0A6S6TLP2</accession>
<dbReference type="PANTHER" id="PTHR38431">
    <property type="entry name" value="BLL2305 PROTEIN"/>
    <property type="match status" value="1"/>
</dbReference>